<dbReference type="PANTHER" id="PTHR32089">
    <property type="entry name" value="METHYL-ACCEPTING CHEMOTAXIS PROTEIN MCPB"/>
    <property type="match status" value="1"/>
</dbReference>
<dbReference type="GO" id="GO:0016020">
    <property type="term" value="C:membrane"/>
    <property type="evidence" value="ECO:0007669"/>
    <property type="project" value="InterPro"/>
</dbReference>
<dbReference type="GO" id="GO:0007165">
    <property type="term" value="P:signal transduction"/>
    <property type="evidence" value="ECO:0007669"/>
    <property type="project" value="UniProtKB-KW"/>
</dbReference>
<dbReference type="AlphaFoldDB" id="A0A7C3GJ64"/>
<evidence type="ECO:0000256" key="2">
    <source>
        <dbReference type="PROSITE-ProRule" id="PRU00284"/>
    </source>
</evidence>
<dbReference type="PANTHER" id="PTHR32089:SF112">
    <property type="entry name" value="LYSOZYME-LIKE PROTEIN-RELATED"/>
    <property type="match status" value="1"/>
</dbReference>
<keyword evidence="3" id="KW-1133">Transmembrane helix</keyword>
<dbReference type="InterPro" id="IPR004089">
    <property type="entry name" value="MCPsignal_dom"/>
</dbReference>
<name>A0A7C3GJ64_9BACT</name>
<keyword evidence="1 2" id="KW-0807">Transducer</keyword>
<dbReference type="InterPro" id="IPR025991">
    <property type="entry name" value="Chemoreceptor_zinc-bind_dom"/>
</dbReference>
<dbReference type="Gene3D" id="1.20.120.30">
    <property type="entry name" value="Aspartate receptor, ligand-binding domain"/>
    <property type="match status" value="1"/>
</dbReference>
<evidence type="ECO:0000259" key="4">
    <source>
        <dbReference type="PROSITE" id="PS50111"/>
    </source>
</evidence>
<comment type="caution">
    <text evidence="5">The sequence shown here is derived from an EMBL/GenBank/DDBJ whole genome shotgun (WGS) entry which is preliminary data.</text>
</comment>
<dbReference type="Pfam" id="PF00015">
    <property type="entry name" value="MCPsignal"/>
    <property type="match status" value="1"/>
</dbReference>
<keyword evidence="3" id="KW-0812">Transmembrane</keyword>
<feature type="transmembrane region" description="Helical" evidence="3">
    <location>
        <begin position="12"/>
        <end position="28"/>
    </location>
</feature>
<accession>A0A7C3GJ64</accession>
<dbReference type="Proteomes" id="UP000886390">
    <property type="component" value="Unassembled WGS sequence"/>
</dbReference>
<evidence type="ECO:0000313" key="5">
    <source>
        <dbReference type="EMBL" id="HFB53318.1"/>
    </source>
</evidence>
<dbReference type="EMBL" id="DRNH01000065">
    <property type="protein sequence ID" value="HFB53318.1"/>
    <property type="molecule type" value="Genomic_DNA"/>
</dbReference>
<sequence>MNLLSLSKNKQALLLFISLVVVALYALVTAQYIVGALLLFIVVLALFVPSANTTDKSSDILNSIQRVLANAAKGKLEDRITHIPNDNSTFSQIAWTVNDVLDQLEAFMRDTATTIEAASEGKTYRHAYPQGLQGLFHTTAKAVNGAIDSIASGYETKMKGELSHEFTRLGGGVAEGLGVIQGDLSTASDNASEIVEVSNETAKESAESLNNVLEIGERLNSLVELIASSHEGIISLESRSREISEVIGLIKDIADQTNLLALNAAIEAARAGEHGRGFAVVADEVRKLAERTQKATNEIEITISTLQQEANDMRGNSDEISSIAQESNTVINEFEGTFKDLNQLAQKASSTAVHIQNRLFTTLVKVDHILFKSNAYSAVLNEDITKEFPDHKHCRMGQWYLGFGQERFGKLKSFREMDAPHATVHNMVFKNLEYVKEKSVIKYDHPKIITQNFVVMEDASKKLFHQLDTMLEEYKEQEA</sequence>
<dbReference type="PROSITE" id="PS50111">
    <property type="entry name" value="CHEMOTAXIS_TRANSDUC_2"/>
    <property type="match status" value="1"/>
</dbReference>
<reference evidence="5" key="1">
    <citation type="journal article" date="2020" name="mSystems">
        <title>Genome- and Community-Level Interaction Insights into Carbon Utilization and Element Cycling Functions of Hydrothermarchaeota in Hydrothermal Sediment.</title>
        <authorList>
            <person name="Zhou Z."/>
            <person name="Liu Y."/>
            <person name="Xu W."/>
            <person name="Pan J."/>
            <person name="Luo Z.H."/>
            <person name="Li M."/>
        </authorList>
    </citation>
    <scope>NUCLEOTIDE SEQUENCE [LARGE SCALE GENOMIC DNA]</scope>
    <source>
        <strain evidence="5">HyVt-507</strain>
    </source>
</reference>
<dbReference type="Pfam" id="PF13682">
    <property type="entry name" value="CZB"/>
    <property type="match status" value="1"/>
</dbReference>
<feature type="domain" description="Methyl-accepting transducer" evidence="4">
    <location>
        <begin position="173"/>
        <end position="350"/>
    </location>
</feature>
<evidence type="ECO:0000256" key="1">
    <source>
        <dbReference type="ARBA" id="ARBA00023224"/>
    </source>
</evidence>
<evidence type="ECO:0000256" key="3">
    <source>
        <dbReference type="SAM" id="Phobius"/>
    </source>
</evidence>
<dbReference type="Gene3D" id="1.20.120.1530">
    <property type="match status" value="1"/>
</dbReference>
<keyword evidence="3" id="KW-0472">Membrane</keyword>
<proteinExistence type="predicted"/>
<protein>
    <submittedName>
        <fullName evidence="5">Chemotaxis protein</fullName>
    </submittedName>
</protein>
<gene>
    <name evidence="5" type="ORF">ENJ67_01180</name>
</gene>
<dbReference type="SMART" id="SM00283">
    <property type="entry name" value="MA"/>
    <property type="match status" value="1"/>
</dbReference>
<dbReference type="Gene3D" id="6.10.250.3200">
    <property type="match status" value="1"/>
</dbReference>
<dbReference type="SUPFAM" id="SSF58104">
    <property type="entry name" value="Methyl-accepting chemotaxis protein (MCP) signaling domain"/>
    <property type="match status" value="1"/>
</dbReference>
<organism evidence="5">
    <name type="scientific">Sulfurimonas autotrophica</name>
    <dbReference type="NCBI Taxonomy" id="202747"/>
    <lineage>
        <taxon>Bacteria</taxon>
        <taxon>Pseudomonadati</taxon>
        <taxon>Campylobacterota</taxon>
        <taxon>Epsilonproteobacteria</taxon>
        <taxon>Campylobacterales</taxon>
        <taxon>Sulfurimonadaceae</taxon>
        <taxon>Sulfurimonas</taxon>
    </lineage>
</organism>